<dbReference type="EMBL" id="KV926881">
    <property type="protein sequence ID" value="PIO36349.1"/>
    <property type="molecule type" value="Genomic_DNA"/>
</dbReference>
<dbReference type="PROSITE" id="PS50240">
    <property type="entry name" value="TRYPSIN_DOM"/>
    <property type="match status" value="1"/>
</dbReference>
<keyword evidence="4" id="KW-1015">Disulfide bond</keyword>
<keyword evidence="2" id="KW-0732">Signal</keyword>
<dbReference type="PROSITE" id="PS00134">
    <property type="entry name" value="TRYPSIN_HIS"/>
    <property type="match status" value="1"/>
</dbReference>
<dbReference type="InterPro" id="IPR018114">
    <property type="entry name" value="TRYPSIN_HIS"/>
</dbReference>
<gene>
    <name evidence="7" type="ORF">AB205_0090370</name>
</gene>
<reference evidence="8" key="1">
    <citation type="journal article" date="2017" name="Nat. Commun.">
        <title>The North American bullfrog draft genome provides insight into hormonal regulation of long noncoding RNA.</title>
        <authorList>
            <person name="Hammond S.A."/>
            <person name="Warren R.L."/>
            <person name="Vandervalk B.P."/>
            <person name="Kucuk E."/>
            <person name="Khan H."/>
            <person name="Gibb E.A."/>
            <person name="Pandoh P."/>
            <person name="Kirk H."/>
            <person name="Zhao Y."/>
            <person name="Jones M."/>
            <person name="Mungall A.J."/>
            <person name="Coope R."/>
            <person name="Pleasance S."/>
            <person name="Moore R.A."/>
            <person name="Holt R.A."/>
            <person name="Round J.M."/>
            <person name="Ohora S."/>
            <person name="Walle B.V."/>
            <person name="Veldhoen N."/>
            <person name="Helbing C.C."/>
            <person name="Birol I."/>
        </authorList>
    </citation>
    <scope>NUCLEOTIDE SEQUENCE [LARGE SCALE GENOMIC DNA]</scope>
</reference>
<dbReference type="GO" id="GO:0006508">
    <property type="term" value="P:proteolysis"/>
    <property type="evidence" value="ECO:0007669"/>
    <property type="project" value="UniProtKB-KW"/>
</dbReference>
<dbReference type="PRINTS" id="PR00722">
    <property type="entry name" value="CHYMOTRYPSIN"/>
</dbReference>
<keyword evidence="1 7" id="KW-0645">Protease</keyword>
<dbReference type="AlphaFoldDB" id="A0A2G9S850"/>
<dbReference type="SMART" id="SM00020">
    <property type="entry name" value="Tryp_SPc"/>
    <property type="match status" value="1"/>
</dbReference>
<keyword evidence="8" id="KW-1185">Reference proteome</keyword>
<dbReference type="SUPFAM" id="SSF50494">
    <property type="entry name" value="Trypsin-like serine proteases"/>
    <property type="match status" value="1"/>
</dbReference>
<dbReference type="OrthoDB" id="546450at2759"/>
<feature type="domain" description="Peptidase S1" evidence="6">
    <location>
        <begin position="52"/>
        <end position="292"/>
    </location>
</feature>
<dbReference type="Proteomes" id="UP000228934">
    <property type="component" value="Unassembled WGS sequence"/>
</dbReference>
<protein>
    <submittedName>
        <fullName evidence="7">Serine protease 27</fullName>
    </submittedName>
</protein>
<keyword evidence="5" id="KW-0325">Glycoprotein</keyword>
<name>A0A2G9S850_AQUCT</name>
<dbReference type="InterPro" id="IPR009003">
    <property type="entry name" value="Peptidase_S1_PA"/>
</dbReference>
<evidence type="ECO:0000256" key="3">
    <source>
        <dbReference type="ARBA" id="ARBA00022801"/>
    </source>
</evidence>
<evidence type="ECO:0000313" key="7">
    <source>
        <dbReference type="EMBL" id="PIO36349.1"/>
    </source>
</evidence>
<dbReference type="CDD" id="cd00190">
    <property type="entry name" value="Tryp_SPc"/>
    <property type="match status" value="1"/>
</dbReference>
<dbReference type="PANTHER" id="PTHR24253">
    <property type="entry name" value="TRANSMEMBRANE PROTEASE SERINE"/>
    <property type="match status" value="1"/>
</dbReference>
<dbReference type="FunFam" id="2.40.10.10:FF:000024">
    <property type="entry name" value="Serine protease 53"/>
    <property type="match status" value="1"/>
</dbReference>
<dbReference type="InterPro" id="IPR001254">
    <property type="entry name" value="Trypsin_dom"/>
</dbReference>
<evidence type="ECO:0000256" key="5">
    <source>
        <dbReference type="ARBA" id="ARBA00023180"/>
    </source>
</evidence>
<evidence type="ECO:0000256" key="2">
    <source>
        <dbReference type="ARBA" id="ARBA00022729"/>
    </source>
</evidence>
<evidence type="ECO:0000313" key="8">
    <source>
        <dbReference type="Proteomes" id="UP000228934"/>
    </source>
</evidence>
<keyword evidence="3" id="KW-0378">Hydrolase</keyword>
<dbReference type="Gene3D" id="2.40.10.10">
    <property type="entry name" value="Trypsin-like serine proteases"/>
    <property type="match status" value="1"/>
</dbReference>
<accession>A0A2G9S850</accession>
<dbReference type="Pfam" id="PF00089">
    <property type="entry name" value="Trypsin"/>
    <property type="match status" value="1"/>
</dbReference>
<evidence type="ECO:0000259" key="6">
    <source>
        <dbReference type="PROSITE" id="PS50240"/>
    </source>
</evidence>
<dbReference type="PANTHER" id="PTHR24253:SF159">
    <property type="entry name" value="SERINE PROTEASE 42"/>
    <property type="match status" value="1"/>
</dbReference>
<sequence>MNEREGKRDLLNIFYSARMGTLIALVLLATAGNAFGAADFSVCGSPLVSSRIVGGTDALDGEWPWQVAVTDKESNGEYLCGGSLISPGWVMTAAHCIHYPIQVSNYKVYLGMYQLGVISSHTAVANVSNIIVNANYTSAGDTGDIALLQLASPVTYTQYIMPICLPSSTTTFPCGTECWVTGWGTRYYGGSLVKNGTLQEVMVPLIDRNTCQTLYNVGSSYRIPYDQICAGYKDGYKDSCQGDSGAPLVCKVQGVWYQVGVVSWGEGCAYPNFPGVYTQVTAYQTWISTYLNVKFNDVSNIPKPTMTCGGSFYPYTSTTLPKTTSEAGPINIIDPDSGVTPSLSHHYWMILVPTTLLLTLI</sequence>
<dbReference type="InterPro" id="IPR043504">
    <property type="entry name" value="Peptidase_S1_PA_chymotrypsin"/>
</dbReference>
<evidence type="ECO:0000256" key="1">
    <source>
        <dbReference type="ARBA" id="ARBA00022670"/>
    </source>
</evidence>
<organism evidence="7 8">
    <name type="scientific">Aquarana catesbeiana</name>
    <name type="common">American bullfrog</name>
    <name type="synonym">Rana catesbeiana</name>
    <dbReference type="NCBI Taxonomy" id="8400"/>
    <lineage>
        <taxon>Eukaryota</taxon>
        <taxon>Metazoa</taxon>
        <taxon>Chordata</taxon>
        <taxon>Craniata</taxon>
        <taxon>Vertebrata</taxon>
        <taxon>Euteleostomi</taxon>
        <taxon>Amphibia</taxon>
        <taxon>Batrachia</taxon>
        <taxon>Anura</taxon>
        <taxon>Neobatrachia</taxon>
        <taxon>Ranoidea</taxon>
        <taxon>Ranidae</taxon>
        <taxon>Aquarana</taxon>
    </lineage>
</organism>
<evidence type="ECO:0000256" key="4">
    <source>
        <dbReference type="ARBA" id="ARBA00023157"/>
    </source>
</evidence>
<dbReference type="GO" id="GO:0004252">
    <property type="term" value="F:serine-type endopeptidase activity"/>
    <property type="evidence" value="ECO:0007669"/>
    <property type="project" value="InterPro"/>
</dbReference>
<dbReference type="InterPro" id="IPR001314">
    <property type="entry name" value="Peptidase_S1A"/>
</dbReference>
<proteinExistence type="predicted"/>